<name>A0AAP0HX20_9MAGN</name>
<proteinExistence type="inferred from homology"/>
<organism evidence="5 6">
    <name type="scientific">Stephania yunnanensis</name>
    <dbReference type="NCBI Taxonomy" id="152371"/>
    <lineage>
        <taxon>Eukaryota</taxon>
        <taxon>Viridiplantae</taxon>
        <taxon>Streptophyta</taxon>
        <taxon>Embryophyta</taxon>
        <taxon>Tracheophyta</taxon>
        <taxon>Spermatophyta</taxon>
        <taxon>Magnoliopsida</taxon>
        <taxon>Ranunculales</taxon>
        <taxon>Menispermaceae</taxon>
        <taxon>Menispermoideae</taxon>
        <taxon>Cissampelideae</taxon>
        <taxon>Stephania</taxon>
    </lineage>
</organism>
<dbReference type="FunFam" id="3.40.50.150:FF:000554">
    <property type="entry name" value="Cation-transporting ATPase"/>
    <property type="match status" value="1"/>
</dbReference>
<dbReference type="AlphaFoldDB" id="A0AAP0HX20"/>
<dbReference type="EMBL" id="JBBNAF010000011">
    <property type="protein sequence ID" value="KAK9099435.1"/>
    <property type="molecule type" value="Genomic_DNA"/>
</dbReference>
<evidence type="ECO:0000256" key="4">
    <source>
        <dbReference type="ARBA" id="ARBA00022691"/>
    </source>
</evidence>
<evidence type="ECO:0000256" key="3">
    <source>
        <dbReference type="ARBA" id="ARBA00022679"/>
    </source>
</evidence>
<evidence type="ECO:0000256" key="1">
    <source>
        <dbReference type="ARBA" id="ARBA00010815"/>
    </source>
</evidence>
<dbReference type="GO" id="GO:0032259">
    <property type="term" value="P:methylation"/>
    <property type="evidence" value="ECO:0007669"/>
    <property type="project" value="UniProtKB-KW"/>
</dbReference>
<dbReference type="Pfam" id="PF02353">
    <property type="entry name" value="CMAS"/>
    <property type="match status" value="1"/>
</dbReference>
<dbReference type="Gene3D" id="3.40.50.150">
    <property type="entry name" value="Vaccinia Virus protein VP39"/>
    <property type="match status" value="1"/>
</dbReference>
<dbReference type="PANTHER" id="PTHR43832:SF1">
    <property type="entry name" value="S-ADENOSYL-L-METHIONINE-DEPENDENT METHYLTRANSFERASES SUPERFAMILY PROTEIN"/>
    <property type="match status" value="1"/>
</dbReference>
<dbReference type="GO" id="GO:0008168">
    <property type="term" value="F:methyltransferase activity"/>
    <property type="evidence" value="ECO:0007669"/>
    <property type="project" value="UniProtKB-KW"/>
</dbReference>
<dbReference type="CDD" id="cd02440">
    <property type="entry name" value="AdoMet_MTases"/>
    <property type="match status" value="1"/>
</dbReference>
<evidence type="ECO:0000256" key="2">
    <source>
        <dbReference type="ARBA" id="ARBA00022603"/>
    </source>
</evidence>
<evidence type="ECO:0000313" key="5">
    <source>
        <dbReference type="EMBL" id="KAK9099435.1"/>
    </source>
</evidence>
<keyword evidence="4" id="KW-0949">S-adenosyl-L-methionine</keyword>
<sequence>MFFFFFGTQYYIVWLIHEGHFPTCHYLLHRHSIADMGGTNCEAEAPLRNRAEVTEVMRKLGLGLIPDEELRSLISVQVERRLRWGYKPTFEQQLAQLVQFAHSLKQMPISLEAEVLESQVYEIPNSFMKLLHGSSMKASWCFFINDSTTLDEAEIAMLELYCDRSQIRDGDRVLDLGCGFGALATYIARKYPNCQVTGVTNSEFQKEFIEEQCKKDNLVNVEVILADVTTHEMDKEFDRVMAIGVIEHMKSYELLLKKISKWMKQDGLLFVDHICHKAFAYHFEPIGEDDWIEEYIFPGGVMTIPSADLLLYFQDDISVVNHWAVNGKHYSRTNEEWLKRLDGNADAARAILEDSLGSKEEAMKMLNYWRTFCLYGMELCKYNNGEEWMSAHVLFKKK</sequence>
<keyword evidence="2" id="KW-0489">Methyltransferase</keyword>
<dbReference type="InterPro" id="IPR029063">
    <property type="entry name" value="SAM-dependent_MTases_sf"/>
</dbReference>
<gene>
    <name evidence="5" type="ORF">Syun_026480</name>
</gene>
<accession>A0AAP0HX20</accession>
<reference evidence="5 6" key="1">
    <citation type="submission" date="2024-01" db="EMBL/GenBank/DDBJ databases">
        <title>Genome assemblies of Stephania.</title>
        <authorList>
            <person name="Yang L."/>
        </authorList>
    </citation>
    <scope>NUCLEOTIDE SEQUENCE [LARGE SCALE GENOMIC DNA]</scope>
    <source>
        <strain evidence="5">YNDBR</strain>
        <tissue evidence="5">Leaf</tissue>
    </source>
</reference>
<comment type="similarity">
    <text evidence="1">Belongs to the CFA/CMAS family.</text>
</comment>
<dbReference type="PANTHER" id="PTHR43832">
    <property type="match status" value="1"/>
</dbReference>
<dbReference type="Proteomes" id="UP001420932">
    <property type="component" value="Unassembled WGS sequence"/>
</dbReference>
<keyword evidence="3" id="KW-0808">Transferase</keyword>
<dbReference type="SUPFAM" id="SSF53335">
    <property type="entry name" value="S-adenosyl-L-methionine-dependent methyltransferases"/>
    <property type="match status" value="1"/>
</dbReference>
<comment type="caution">
    <text evidence="5">The sequence shown here is derived from an EMBL/GenBank/DDBJ whole genome shotgun (WGS) entry which is preliminary data.</text>
</comment>
<evidence type="ECO:0008006" key="7">
    <source>
        <dbReference type="Google" id="ProtNLM"/>
    </source>
</evidence>
<protein>
    <recommendedName>
        <fullName evidence="7">(S)-coclaurine-N-methyltransferase</fullName>
    </recommendedName>
</protein>
<evidence type="ECO:0000313" key="6">
    <source>
        <dbReference type="Proteomes" id="UP001420932"/>
    </source>
</evidence>
<keyword evidence="6" id="KW-1185">Reference proteome</keyword>